<sequence length="92" mass="10133">MIEMQGEIERKDGGGLDEKFDIGTLSTSSTGSIFLTIGYHQLEGSRVPLKKPFAILEKDTSEGSTGYQVVGVVREKYKFSARPRPLISKPRA</sequence>
<dbReference type="EMBL" id="QOKY01000166">
    <property type="protein sequence ID" value="RMZ55317.1"/>
    <property type="molecule type" value="Genomic_DNA"/>
</dbReference>
<dbReference type="GeneID" id="23612779"/>
<dbReference type="Proteomes" id="UP000279271">
    <property type="component" value="Unassembled WGS sequence"/>
</dbReference>
<evidence type="ECO:0000313" key="1">
    <source>
        <dbReference type="EMBL" id="KFM24123.1"/>
    </source>
</evidence>
<protein>
    <submittedName>
        <fullName evidence="1">Chromosome transmission fidelity protein 8-like protein</fullName>
    </submittedName>
</protein>
<evidence type="ECO:0000313" key="2">
    <source>
        <dbReference type="EMBL" id="RMZ55317.1"/>
    </source>
</evidence>
<evidence type="ECO:0000313" key="4">
    <source>
        <dbReference type="Proteomes" id="UP000279271"/>
    </source>
</evidence>
<dbReference type="OrthoDB" id="121932at2759"/>
<dbReference type="STRING" id="3075.A0A087SEG9"/>
<dbReference type="GO" id="GO:0007064">
    <property type="term" value="P:mitotic sister chromatid cohesion"/>
    <property type="evidence" value="ECO:0007669"/>
    <property type="project" value="InterPro"/>
</dbReference>
<dbReference type="Pfam" id="PF09696">
    <property type="entry name" value="Ctf8"/>
    <property type="match status" value="1"/>
</dbReference>
<organism evidence="1 3">
    <name type="scientific">Auxenochlorella protothecoides</name>
    <name type="common">Green microalga</name>
    <name type="synonym">Chlorella protothecoides</name>
    <dbReference type="NCBI Taxonomy" id="3075"/>
    <lineage>
        <taxon>Eukaryota</taxon>
        <taxon>Viridiplantae</taxon>
        <taxon>Chlorophyta</taxon>
        <taxon>core chlorophytes</taxon>
        <taxon>Trebouxiophyceae</taxon>
        <taxon>Chlorellales</taxon>
        <taxon>Chlorellaceae</taxon>
        <taxon>Auxenochlorella</taxon>
    </lineage>
</organism>
<reference evidence="1 3" key="1">
    <citation type="journal article" date="2014" name="BMC Genomics">
        <title>Oil accumulation mechanisms of the oleaginous microalga Chlorella protothecoides revealed through its genome, transcriptomes, and proteomes.</title>
        <authorList>
            <person name="Gao C."/>
            <person name="Wang Y."/>
            <person name="Shen Y."/>
            <person name="Yan D."/>
            <person name="He X."/>
            <person name="Dai J."/>
            <person name="Wu Q."/>
        </authorList>
    </citation>
    <scope>NUCLEOTIDE SEQUENCE [LARGE SCALE GENOMIC DNA]</scope>
    <source>
        <strain evidence="1 3">0710</strain>
    </source>
</reference>
<dbReference type="KEGG" id="apro:F751_1388"/>
<dbReference type="eggNOG" id="KOG4487">
    <property type="taxonomic scope" value="Eukaryota"/>
</dbReference>
<keyword evidence="3" id="KW-1185">Reference proteome</keyword>
<reference evidence="4" key="2">
    <citation type="journal article" date="2018" name="Algal Res.">
        <title>Characterization of plant carbon substrate utilization by Auxenochlorella protothecoides.</title>
        <authorList>
            <person name="Vogler B.W."/>
            <person name="Starkenburg S.R."/>
            <person name="Sudasinghe N."/>
            <person name="Schambach J.Y."/>
            <person name="Rollin J.A."/>
            <person name="Pattathil S."/>
            <person name="Barry A.N."/>
        </authorList>
    </citation>
    <scope>NUCLEOTIDE SEQUENCE [LARGE SCALE GENOMIC DNA]</scope>
    <source>
        <strain evidence="4">UTEX 25</strain>
    </source>
</reference>
<dbReference type="RefSeq" id="XP_011397009.1">
    <property type="nucleotide sequence ID" value="XM_011398707.1"/>
</dbReference>
<dbReference type="GO" id="GO:0031390">
    <property type="term" value="C:Ctf18 RFC-like complex"/>
    <property type="evidence" value="ECO:0007669"/>
    <property type="project" value="InterPro"/>
</dbReference>
<dbReference type="InterPro" id="IPR018607">
    <property type="entry name" value="Ctf8"/>
</dbReference>
<dbReference type="PANTHER" id="PTHR47475">
    <property type="entry name" value="CHROMOSOME TRANSMISSION FIDELITY PROTEIN 8"/>
    <property type="match status" value="1"/>
</dbReference>
<name>A0A087SEG9_AUXPR</name>
<dbReference type="EMBL" id="KL662105">
    <property type="protein sequence ID" value="KFM24123.1"/>
    <property type="molecule type" value="Genomic_DNA"/>
</dbReference>
<reference evidence="2" key="4">
    <citation type="submission" date="2018-11" db="EMBL/GenBank/DDBJ databases">
        <title>Characterization of plant carbon substrate utilization by Auxenochlorella protothecoides.</title>
        <authorList>
            <person name="Vogler B.W."/>
            <person name="Starkenburg S.R."/>
            <person name="Sudasinghe N."/>
            <person name="Schambach J.Y."/>
            <person name="Rollin J.A."/>
            <person name="Pattathil S."/>
            <person name="Barry A.N."/>
        </authorList>
    </citation>
    <scope>NUCLEOTIDE SEQUENCE [LARGE SCALE GENOMIC DNA]</scope>
    <source>
        <strain evidence="2">UTEX 25</strain>
    </source>
</reference>
<dbReference type="AlphaFoldDB" id="A0A087SEG9"/>
<evidence type="ECO:0000313" key="3">
    <source>
        <dbReference type="Proteomes" id="UP000028924"/>
    </source>
</evidence>
<reference evidence="2" key="3">
    <citation type="submission" date="2018-10" db="EMBL/GenBank/DDBJ databases">
        <authorList>
            <person name="Hovde B."/>
            <person name="Zhang X."/>
        </authorList>
    </citation>
    <scope>NUCLEOTIDE SEQUENCE [LARGE SCALE GENOMIC DNA]</scope>
    <source>
        <strain evidence="2">UTEX 25</strain>
    </source>
</reference>
<accession>A0A087SEG9</accession>
<proteinExistence type="predicted"/>
<dbReference type="PANTHER" id="PTHR47475:SF2">
    <property type="entry name" value="CHROMOSOME TRANSMISSION FIDELITY PROTEIN 8"/>
    <property type="match status" value="1"/>
</dbReference>
<dbReference type="Proteomes" id="UP000028924">
    <property type="component" value="Unassembled WGS sequence"/>
</dbReference>
<gene>
    <name evidence="2" type="ORF">APUTEX25_003455</name>
    <name evidence="1" type="ORF">F751_1388</name>
</gene>